<reference evidence="2" key="2">
    <citation type="submission" date="2024-06" db="UniProtKB">
        <authorList>
            <consortium name="EnsemblMetazoa"/>
        </authorList>
    </citation>
    <scope>IDENTIFICATION</scope>
</reference>
<feature type="compositionally biased region" description="Gly residues" evidence="1">
    <location>
        <begin position="114"/>
        <end position="135"/>
    </location>
</feature>
<dbReference type="GeneID" id="109580171"/>
<evidence type="ECO:0000256" key="1">
    <source>
        <dbReference type="SAM" id="MobiDB-lite"/>
    </source>
</evidence>
<keyword evidence="3" id="KW-1185">Reference proteome</keyword>
<evidence type="ECO:0000313" key="3">
    <source>
        <dbReference type="Proteomes" id="UP000007879"/>
    </source>
</evidence>
<dbReference type="RefSeq" id="XP_019848624.1">
    <property type="nucleotide sequence ID" value="XM_019993065.1"/>
</dbReference>
<dbReference type="Proteomes" id="UP000007879">
    <property type="component" value="Unassembled WGS sequence"/>
</dbReference>
<dbReference type="InterPro" id="IPR043502">
    <property type="entry name" value="DNA/RNA_pol_sf"/>
</dbReference>
<dbReference type="KEGG" id="aqu:109580171"/>
<dbReference type="SUPFAM" id="SSF56672">
    <property type="entry name" value="DNA/RNA polymerases"/>
    <property type="match status" value="1"/>
</dbReference>
<dbReference type="AlphaFoldDB" id="A0AAN0IV59"/>
<evidence type="ECO:0000313" key="2">
    <source>
        <dbReference type="EnsemblMetazoa" id="XP_019848624.1"/>
    </source>
</evidence>
<feature type="compositionally biased region" description="Gly residues" evidence="1">
    <location>
        <begin position="143"/>
        <end position="184"/>
    </location>
</feature>
<accession>A0AAN0IV59</accession>
<sequence length="184" mass="18861">MTTFITPFERYMFNQLPVGQKVDKDVVSHDIKDQSDLQYPKTNKQKTKPLRELLSKKSQWYWGPEQEHVFSELKNGLRSTGTPALFDPERETRVSAEAESHRLAAIPGPPATAGGPGWSAGAGGGCRQGIAGGGAPPAKGIARGSGGDGGSGSSGGGVGGPPSPANGGGGGPPAKGIAGGGWWR</sequence>
<feature type="region of interest" description="Disordered" evidence="1">
    <location>
        <begin position="105"/>
        <end position="184"/>
    </location>
</feature>
<proteinExistence type="predicted"/>
<dbReference type="EnsemblMetazoa" id="XM_019993065.1">
    <property type="protein sequence ID" value="XP_019848624.1"/>
    <property type="gene ID" value="LOC109580171"/>
</dbReference>
<organism evidence="2 3">
    <name type="scientific">Amphimedon queenslandica</name>
    <name type="common">Sponge</name>
    <dbReference type="NCBI Taxonomy" id="400682"/>
    <lineage>
        <taxon>Eukaryota</taxon>
        <taxon>Metazoa</taxon>
        <taxon>Porifera</taxon>
        <taxon>Demospongiae</taxon>
        <taxon>Heteroscleromorpha</taxon>
        <taxon>Haplosclerida</taxon>
        <taxon>Niphatidae</taxon>
        <taxon>Amphimedon</taxon>
    </lineage>
</organism>
<protein>
    <submittedName>
        <fullName evidence="2">Uncharacterized protein</fullName>
    </submittedName>
</protein>
<reference evidence="3" key="1">
    <citation type="journal article" date="2010" name="Nature">
        <title>The Amphimedon queenslandica genome and the evolution of animal complexity.</title>
        <authorList>
            <person name="Srivastava M."/>
            <person name="Simakov O."/>
            <person name="Chapman J."/>
            <person name="Fahey B."/>
            <person name="Gauthier M.E."/>
            <person name="Mitros T."/>
            <person name="Richards G.S."/>
            <person name="Conaco C."/>
            <person name="Dacre M."/>
            <person name="Hellsten U."/>
            <person name="Larroux C."/>
            <person name="Putnam N.H."/>
            <person name="Stanke M."/>
            <person name="Adamska M."/>
            <person name="Darling A."/>
            <person name="Degnan S.M."/>
            <person name="Oakley T.H."/>
            <person name="Plachetzki D.C."/>
            <person name="Zhai Y."/>
            <person name="Adamski M."/>
            <person name="Calcino A."/>
            <person name="Cummins S.F."/>
            <person name="Goodstein D.M."/>
            <person name="Harris C."/>
            <person name="Jackson D.J."/>
            <person name="Leys S.P."/>
            <person name="Shu S."/>
            <person name="Woodcroft B.J."/>
            <person name="Vervoort M."/>
            <person name="Kosik K.S."/>
            <person name="Manning G."/>
            <person name="Degnan B.M."/>
            <person name="Rokhsar D.S."/>
        </authorList>
    </citation>
    <scope>NUCLEOTIDE SEQUENCE [LARGE SCALE GENOMIC DNA]</scope>
</reference>
<name>A0AAN0IV59_AMPQE</name>